<feature type="domain" description="4Fe-4S ferredoxin-type" evidence="7">
    <location>
        <begin position="33"/>
        <end position="62"/>
    </location>
</feature>
<dbReference type="PROSITE" id="PS51379">
    <property type="entry name" value="4FE4S_FER_2"/>
    <property type="match status" value="2"/>
</dbReference>
<dbReference type="InterPro" id="IPR017900">
    <property type="entry name" value="4Fe4S_Fe_S_CS"/>
</dbReference>
<organism evidence="8 9">
    <name type="scientific">Tepiditoga spiralis</name>
    <dbReference type="NCBI Taxonomy" id="2108365"/>
    <lineage>
        <taxon>Bacteria</taxon>
        <taxon>Thermotogati</taxon>
        <taxon>Thermotogota</taxon>
        <taxon>Thermotogae</taxon>
        <taxon>Petrotogales</taxon>
        <taxon>Petrotogaceae</taxon>
        <taxon>Tepiditoga</taxon>
    </lineage>
</organism>
<evidence type="ECO:0000256" key="5">
    <source>
        <dbReference type="ARBA" id="ARBA00023004"/>
    </source>
</evidence>
<evidence type="ECO:0000256" key="2">
    <source>
        <dbReference type="ARBA" id="ARBA00022485"/>
    </source>
</evidence>
<dbReference type="Proteomes" id="UP000516361">
    <property type="component" value="Chromosome"/>
</dbReference>
<name>A0A7G1G5G7_9BACT</name>
<feature type="domain" description="4Fe-4S ferredoxin-type" evidence="7">
    <location>
        <begin position="69"/>
        <end position="99"/>
    </location>
</feature>
<dbReference type="InParanoid" id="A0A7G1G5G7"/>
<dbReference type="InterPro" id="IPR017896">
    <property type="entry name" value="4Fe4S_Fe-S-bd"/>
</dbReference>
<dbReference type="SUPFAM" id="SSF54862">
    <property type="entry name" value="4Fe-4S ferredoxins"/>
    <property type="match status" value="1"/>
</dbReference>
<dbReference type="Gene3D" id="3.30.70.20">
    <property type="match status" value="1"/>
</dbReference>
<reference evidence="8 9" key="1">
    <citation type="submission" date="2018-06" db="EMBL/GenBank/DDBJ databases">
        <title>Genome sequencing of Oceanotoga sp. sy52.</title>
        <authorList>
            <person name="Mori K."/>
        </authorList>
    </citation>
    <scope>NUCLEOTIDE SEQUENCE [LARGE SCALE GENOMIC DNA]</scope>
    <source>
        <strain evidence="9">sy52</strain>
    </source>
</reference>
<sequence>MADLKNWKEVPIGGVVDKPASAREYHTGTWRVMRPVVNKDKCINCMQCWLYCPDMAIGGKTSTETKNGMEMTGFDLNYCKGCGTCAAICPVKAIEMKPETEFEK</sequence>
<evidence type="ECO:0000313" key="9">
    <source>
        <dbReference type="Proteomes" id="UP000516361"/>
    </source>
</evidence>
<dbReference type="GO" id="GO:0016625">
    <property type="term" value="F:oxidoreductase activity, acting on the aldehyde or oxo group of donors, iron-sulfur protein as acceptor"/>
    <property type="evidence" value="ECO:0007669"/>
    <property type="project" value="InterPro"/>
</dbReference>
<gene>
    <name evidence="8" type="primary">porD</name>
    <name evidence="8" type="ORF">OSSY52_02780</name>
</gene>
<keyword evidence="5" id="KW-0408">Iron</keyword>
<dbReference type="EMBL" id="AP018712">
    <property type="protein sequence ID" value="BBE30137.1"/>
    <property type="molecule type" value="Genomic_DNA"/>
</dbReference>
<dbReference type="AlphaFoldDB" id="A0A7G1G5G7"/>
<dbReference type="Pfam" id="PF14697">
    <property type="entry name" value="Fer4_21"/>
    <property type="match status" value="1"/>
</dbReference>
<keyword evidence="4" id="KW-0677">Repeat</keyword>
<keyword evidence="6" id="KW-0411">Iron-sulfur</keyword>
<evidence type="ECO:0000256" key="4">
    <source>
        <dbReference type="ARBA" id="ARBA00022737"/>
    </source>
</evidence>
<dbReference type="InterPro" id="IPR011898">
    <property type="entry name" value="PorD_KorD"/>
</dbReference>
<dbReference type="PROSITE" id="PS00198">
    <property type="entry name" value="4FE4S_FER_1"/>
    <property type="match status" value="1"/>
</dbReference>
<evidence type="ECO:0000256" key="6">
    <source>
        <dbReference type="ARBA" id="ARBA00023014"/>
    </source>
</evidence>
<evidence type="ECO:0000259" key="7">
    <source>
        <dbReference type="PROSITE" id="PS51379"/>
    </source>
</evidence>
<comment type="cofactor">
    <cofactor evidence="1">
        <name>[4Fe-4S] cluster</name>
        <dbReference type="ChEBI" id="CHEBI:49883"/>
    </cofactor>
</comment>
<dbReference type="GO" id="GO:0046872">
    <property type="term" value="F:metal ion binding"/>
    <property type="evidence" value="ECO:0007669"/>
    <property type="project" value="UniProtKB-KW"/>
</dbReference>
<proteinExistence type="predicted"/>
<dbReference type="RefSeq" id="WP_190615266.1">
    <property type="nucleotide sequence ID" value="NZ_AP018712.1"/>
</dbReference>
<accession>A0A7G1G5G7</accession>
<keyword evidence="9" id="KW-1185">Reference proteome</keyword>
<evidence type="ECO:0000256" key="3">
    <source>
        <dbReference type="ARBA" id="ARBA00022723"/>
    </source>
</evidence>
<evidence type="ECO:0000313" key="8">
    <source>
        <dbReference type="EMBL" id="BBE30137.1"/>
    </source>
</evidence>
<keyword evidence="8" id="KW-0670">Pyruvate</keyword>
<dbReference type="KEGG" id="ocy:OSSY52_02780"/>
<dbReference type="PANTHER" id="PTHR43724:SF1">
    <property type="entry name" value="PYRUVATE SYNTHASE SUBUNIT PORD"/>
    <property type="match status" value="1"/>
</dbReference>
<keyword evidence="2" id="KW-0004">4Fe-4S</keyword>
<evidence type="ECO:0000256" key="1">
    <source>
        <dbReference type="ARBA" id="ARBA00001966"/>
    </source>
</evidence>
<protein>
    <submittedName>
        <fullName evidence="8">Pyruvate synthase subunit PorD</fullName>
    </submittedName>
</protein>
<dbReference type="NCBIfam" id="TIGR02179">
    <property type="entry name" value="PorD_KorD"/>
    <property type="match status" value="1"/>
</dbReference>
<keyword evidence="3" id="KW-0479">Metal-binding</keyword>
<dbReference type="PANTHER" id="PTHR43724">
    <property type="entry name" value="PYRUVATE SYNTHASE SUBUNIT PORD"/>
    <property type="match status" value="1"/>
</dbReference>
<dbReference type="GO" id="GO:0051539">
    <property type="term" value="F:4 iron, 4 sulfur cluster binding"/>
    <property type="evidence" value="ECO:0007669"/>
    <property type="project" value="UniProtKB-KW"/>
</dbReference>